<dbReference type="InterPro" id="IPR001584">
    <property type="entry name" value="Integrase_cat-core"/>
</dbReference>
<dbReference type="GO" id="GO:0005829">
    <property type="term" value="C:cytosol"/>
    <property type="evidence" value="ECO:0007669"/>
    <property type="project" value="TreeGrafter"/>
</dbReference>
<proteinExistence type="predicted"/>
<dbReference type="InterPro" id="IPR051917">
    <property type="entry name" value="Transposase-Integrase"/>
</dbReference>
<dbReference type="Proteomes" id="UP000787156">
    <property type="component" value="Unassembled WGS sequence"/>
</dbReference>
<comment type="caution">
    <text evidence="2">The sequence shown here is derived from an EMBL/GenBank/DDBJ whole genome shotgun (WGS) entry which is preliminary data.</text>
</comment>
<dbReference type="PROSITE" id="PS50994">
    <property type="entry name" value="INTEGRASE"/>
    <property type="match status" value="1"/>
</dbReference>
<feature type="domain" description="Integrase catalytic" evidence="1">
    <location>
        <begin position="1"/>
        <end position="103"/>
    </location>
</feature>
<dbReference type="PANTHER" id="PTHR10948">
    <property type="entry name" value="TRANSPOSASE"/>
    <property type="match status" value="1"/>
</dbReference>
<accession>A0A9D2URR3</accession>
<organism evidence="2 3">
    <name type="scientific">Acinetobacter lwoffii</name>
    <dbReference type="NCBI Taxonomy" id="28090"/>
    <lineage>
        <taxon>Bacteria</taxon>
        <taxon>Pseudomonadati</taxon>
        <taxon>Pseudomonadota</taxon>
        <taxon>Gammaproteobacteria</taxon>
        <taxon>Moraxellales</taxon>
        <taxon>Moraxellaceae</taxon>
        <taxon>Acinetobacter</taxon>
    </lineage>
</organism>
<dbReference type="GO" id="GO:0004803">
    <property type="term" value="F:transposase activity"/>
    <property type="evidence" value="ECO:0007669"/>
    <property type="project" value="TreeGrafter"/>
</dbReference>
<sequence length="103" mass="11855">MGKNHSQALVSIEDRQTGYLWLKKYRSPQAEEICRTTIRLFQPIQDLLKTITADNGKEFSLHEPAAEGREINESFADVYSAWQQDSKEYTNGLIRRLLAKLAI</sequence>
<dbReference type="GO" id="GO:0003676">
    <property type="term" value="F:nucleic acid binding"/>
    <property type="evidence" value="ECO:0007669"/>
    <property type="project" value="InterPro"/>
</dbReference>
<evidence type="ECO:0000313" key="3">
    <source>
        <dbReference type="Proteomes" id="UP000787156"/>
    </source>
</evidence>
<gene>
    <name evidence="2" type="ORF">K8V79_04470</name>
</gene>
<dbReference type="EMBL" id="DYWX01000046">
    <property type="protein sequence ID" value="HJF27490.1"/>
    <property type="molecule type" value="Genomic_DNA"/>
</dbReference>
<evidence type="ECO:0000313" key="2">
    <source>
        <dbReference type="EMBL" id="HJF27490.1"/>
    </source>
</evidence>
<dbReference type="NCBIfam" id="NF033563">
    <property type="entry name" value="transpos_IS30"/>
    <property type="match status" value="1"/>
</dbReference>
<protein>
    <submittedName>
        <fullName evidence="2">IS30 family transposase</fullName>
    </submittedName>
</protein>
<dbReference type="GO" id="GO:0015074">
    <property type="term" value="P:DNA integration"/>
    <property type="evidence" value="ECO:0007669"/>
    <property type="project" value="InterPro"/>
</dbReference>
<evidence type="ECO:0000259" key="1">
    <source>
        <dbReference type="PROSITE" id="PS50994"/>
    </source>
</evidence>
<reference evidence="2" key="1">
    <citation type="journal article" date="2021" name="PeerJ">
        <title>Extensive microbial diversity within the chicken gut microbiome revealed by metagenomics and culture.</title>
        <authorList>
            <person name="Gilroy R."/>
            <person name="Ravi A."/>
            <person name="Getino M."/>
            <person name="Pursley I."/>
            <person name="Horton D.L."/>
            <person name="Alikhan N.F."/>
            <person name="Baker D."/>
            <person name="Gharbi K."/>
            <person name="Hall N."/>
            <person name="Watson M."/>
            <person name="Adriaenssens E.M."/>
            <person name="Foster-Nyarko E."/>
            <person name="Jarju S."/>
            <person name="Secka A."/>
            <person name="Antonio M."/>
            <person name="Oren A."/>
            <person name="Chaudhuri R.R."/>
            <person name="La Ragione R."/>
            <person name="Hildebrand F."/>
            <person name="Pallen M.J."/>
        </authorList>
    </citation>
    <scope>NUCLEOTIDE SEQUENCE</scope>
    <source>
        <strain evidence="2">CHK135-1449</strain>
    </source>
</reference>
<name>A0A9D2URR3_ACILW</name>
<dbReference type="InterPro" id="IPR036397">
    <property type="entry name" value="RNaseH_sf"/>
</dbReference>
<dbReference type="InterPro" id="IPR053392">
    <property type="entry name" value="Transposase_IS30-like"/>
</dbReference>
<dbReference type="InterPro" id="IPR012337">
    <property type="entry name" value="RNaseH-like_sf"/>
</dbReference>
<dbReference type="SUPFAM" id="SSF53098">
    <property type="entry name" value="Ribonuclease H-like"/>
    <property type="match status" value="1"/>
</dbReference>
<reference evidence="2" key="2">
    <citation type="submission" date="2021-09" db="EMBL/GenBank/DDBJ databases">
        <authorList>
            <person name="Gilroy R."/>
        </authorList>
    </citation>
    <scope>NUCLEOTIDE SEQUENCE</scope>
    <source>
        <strain evidence="2">CHK135-1449</strain>
    </source>
</reference>
<dbReference type="Gene3D" id="3.30.420.10">
    <property type="entry name" value="Ribonuclease H-like superfamily/Ribonuclease H"/>
    <property type="match status" value="1"/>
</dbReference>
<dbReference type="GO" id="GO:0032196">
    <property type="term" value="P:transposition"/>
    <property type="evidence" value="ECO:0007669"/>
    <property type="project" value="TreeGrafter"/>
</dbReference>
<dbReference type="PANTHER" id="PTHR10948:SF23">
    <property type="entry name" value="TRANSPOSASE INSI FOR INSERTION SEQUENCE ELEMENT IS30A-RELATED"/>
    <property type="match status" value="1"/>
</dbReference>
<dbReference type="AlphaFoldDB" id="A0A9D2URR3"/>